<dbReference type="Proteomes" id="UP000239589">
    <property type="component" value="Unassembled WGS sequence"/>
</dbReference>
<accession>A0A2S6CXH5</accession>
<keyword evidence="2" id="KW-1185">Reference proteome</keyword>
<gene>
    <name evidence="1" type="ORF">CUN59_04795</name>
</gene>
<organism evidence="1 2">
    <name type="scientific">Cuspidothrix issatschenkoi CHARLIE-1</name>
    <dbReference type="NCBI Taxonomy" id="2052836"/>
    <lineage>
        <taxon>Bacteria</taxon>
        <taxon>Bacillati</taxon>
        <taxon>Cyanobacteriota</taxon>
        <taxon>Cyanophyceae</taxon>
        <taxon>Nostocales</taxon>
        <taxon>Aphanizomenonaceae</taxon>
        <taxon>Cuspidothrix</taxon>
    </lineage>
</organism>
<sequence>MIHACYLTVFEQPQEELERALYDLFDDLGAVYDEYESVPLNPLNNQYELQAAVTQNFEFLLNVHWQSDINSHTLITFDVEMAVPVEPVELEKVLAQAAETYFPKLTLVYNSYGDERSERLFPLVMNFENAVREFIISVMLKKYGSCWEHTLDRYIEDAEQNLEKYKMKYGYKWEERLKKYKECKSEALKNKENEANYQQHNPLLMQWLYYADFTDLSKMISIVDDLEGGYKLSNSPQSIFANTVNKNTRDTITKKINDLHVLRNRLMHGRYLTGENEELIRLICKEFQELIIQPGYINNFESRRLTED</sequence>
<evidence type="ECO:0000313" key="1">
    <source>
        <dbReference type="EMBL" id="PPJ64464.1"/>
    </source>
</evidence>
<name>A0A2S6CXH5_9CYAN</name>
<dbReference type="AlphaFoldDB" id="A0A2S6CXH5"/>
<comment type="caution">
    <text evidence="1">The sequence shown here is derived from an EMBL/GenBank/DDBJ whole genome shotgun (WGS) entry which is preliminary data.</text>
</comment>
<proteinExistence type="predicted"/>
<protein>
    <recommendedName>
        <fullName evidence="3">Apea-like HEPN domain-containing protein</fullName>
    </recommendedName>
</protein>
<dbReference type="RefSeq" id="WP_104386762.1">
    <property type="nucleotide sequence ID" value="NZ_PGEM01000027.1"/>
</dbReference>
<dbReference type="EMBL" id="PGEM01000027">
    <property type="protein sequence ID" value="PPJ64464.1"/>
    <property type="molecule type" value="Genomic_DNA"/>
</dbReference>
<evidence type="ECO:0000313" key="2">
    <source>
        <dbReference type="Proteomes" id="UP000239589"/>
    </source>
</evidence>
<evidence type="ECO:0008006" key="3">
    <source>
        <dbReference type="Google" id="ProtNLM"/>
    </source>
</evidence>
<dbReference type="OrthoDB" id="5567697at2"/>
<reference evidence="1 2" key="1">
    <citation type="submission" date="2018-02" db="EMBL/GenBank/DDBJ databases">
        <title>Discovery of a pederin family compound in a non-symbiotic bloom-forming cyanobacterium.</title>
        <authorList>
            <person name="Kust A."/>
            <person name="Mares J."/>
            <person name="Jokela J."/>
            <person name="Urajova P."/>
            <person name="Hajek J."/>
            <person name="Saurav K."/>
            <person name="Voracova K."/>
            <person name="Fewer D.P."/>
            <person name="Haapaniemi E."/>
            <person name="Permi P."/>
            <person name="Rehakova K."/>
            <person name="Sivonen K."/>
            <person name="Hrouzek P."/>
        </authorList>
    </citation>
    <scope>NUCLEOTIDE SEQUENCE [LARGE SCALE GENOMIC DNA]</scope>
    <source>
        <strain evidence="1 2">CHARLIE-1</strain>
    </source>
</reference>